<organism evidence="7 8">
    <name type="scientific">Thalassospira marina</name>
    <dbReference type="NCBI Taxonomy" id="2048283"/>
    <lineage>
        <taxon>Bacteria</taxon>
        <taxon>Pseudomonadati</taxon>
        <taxon>Pseudomonadota</taxon>
        <taxon>Alphaproteobacteria</taxon>
        <taxon>Rhodospirillales</taxon>
        <taxon>Thalassospiraceae</taxon>
        <taxon>Thalassospira</taxon>
    </lineage>
</organism>
<feature type="domain" description="DNA methylase adenine-specific" evidence="4">
    <location>
        <begin position="1266"/>
        <end position="1373"/>
    </location>
</feature>
<keyword evidence="2" id="KW-0175">Coiled coil</keyword>
<feature type="domain" description="Strawberry notch helicase C" evidence="5">
    <location>
        <begin position="2910"/>
        <end position="3133"/>
    </location>
</feature>
<dbReference type="PANTHER" id="PTHR12706:SF30">
    <property type="entry name" value="PROTEIN STRAWBERRY NOTCH-RELATED"/>
    <property type="match status" value="1"/>
</dbReference>
<dbReference type="Pfam" id="PF02384">
    <property type="entry name" value="N6_Mtase"/>
    <property type="match status" value="1"/>
</dbReference>
<feature type="compositionally biased region" description="Polar residues" evidence="3">
    <location>
        <begin position="6085"/>
        <end position="6099"/>
    </location>
</feature>
<dbReference type="InterPro" id="IPR026741">
    <property type="entry name" value="SNO"/>
</dbReference>
<comment type="similarity">
    <text evidence="1">Belongs to the N(4)/N(6)-methyltransferase family.</text>
</comment>
<dbReference type="InterPro" id="IPR029063">
    <property type="entry name" value="SAM-dependent_MTases_sf"/>
</dbReference>
<feature type="region of interest" description="Disordered" evidence="3">
    <location>
        <begin position="2333"/>
        <end position="2376"/>
    </location>
</feature>
<sequence length="6105" mass="677270">MTVFLSDERPWELDREQFSQYRSRWASDEIETQKIAQKHQVKLVRGVYLSGDVSSNKTETELFELSRLLEKQEDRAAMLGAASGRTLHERIVRHAAFEGFHIPRHVLSDHANLTDTPVEAIWRDPTGKALLPQFKVSDTTSSSARQAVQPGWSVRAFRRGDWIDALSYTANRRDGLGKRIHALEWPVRPTDQMALIRGLHTTDEQAADAYFDAMRQAITEIAPVNKTGFDQPHDWWVTRLIFEPAMIARYAPQTAEVNAILDNGQAVFSVGKSDWAKTKDEFLASFTLADVAQEDQTKSLLVAEGVKHLCKTNGSTLQFIRHPKYPGSLFVFGKYYNFDAYPEPRTQFMTIAVFHDGQVFYRGRVSLADEIASKLLRQSMDRLASFDPSFLPVLEEQHKEIVAQALSRKLPVPGNVLEDYPEFKYRLSPNLAGDDRPLPEFPTEPHAVPLFGRHGEYEEFVYELEEMVREGIHSSMTGQHLLHEAKTEVLTTHHEDFLIPFEDRYDLAQEKEWYSEIVNEVLAEKGFAPDSLDSLSDDDRDLVNETLDQRLDDRLIEEALQDPDPEDPIWDFDKDNDDNLLELFFDKVSEMASEEVRDEYGQTEVIRSITDDGERPYFILRDPDGRHFVHLSNDHSIIGSLVATRDSYQEAVQAACQHARLGFVPRSFPLNKSARQDAWGVGQILISDGTRDLAFRALGKGEFGVIMPDQAARAAYQTVHLPTGLPVGPLWLKMEEAQTFVDLLQPQMDWASIDFAKIDEVGPAVNAASDLARQKIRQASRTGRTVKNKVALKKVSPKLKEITASGFSGPIAFSLGLFETMLPTFYEAKEQDLHLSSDDRRWLMERLEESLEEGPLKEQFLDRFLPDYTPTIQALTDLAEKSVFGWDQYSPDEKSLLLSDMQRDISVKYDTIFADLSTERKEFLGEAFLAEIKHYQNARMIEDDAGLGYRLVFNPVLSDAGIEVYAPGPFGDETFLGIGQGETFSDALVDAADIASQYGLLGHREADQQDIFRNLNPVQNLDGWARRVLILSPHLDVSHRLVNGFARGNFGLVKTDWHLGEKQPGTAVIHLGSGLPIEPYFRTDREAMNFAELLEVQADWSQFDDHEKLRQKLAELREIARNSQMTVLDSERSVREQKAQLRPRSARKAEASIAGPVAFKISDIRDPAKKIISLLDSADPSLSIERKWSDFLEMSARAFRGKTFPKDSEPWLENEDAYLEIVDRYRRSGSFDAVRTVYPEILAILTMASQRLDSDVLAQVHSEIASSKNLGQYFTPYEVARLNAEITIGDLSPDNIKKISNGKGFVTVGDPTCGSGTMAVAIAEIFHERHLDPAKDLRVYLKDIDIRAVHMAYLNMALRGIPAIVEHGNGLSDQVLSRWVTSQFLTQHARDIAQKRERVSIDNQPDLLLEKAQYSIGRDYRSLSHRLADLGAGDSSFLTRKPVPYNDEFDAQGNDVLGEAARQRSVGDLLNAANNTYHAAETLGLIEPHPARSTIDFTELFDDKHQHDAMVIDRFLATEELLHPSTRKRAQDLFSYAEQYQTATENYRQNFGEIPASYDDFIKPRFKVRDLVPEFGTEDDLSLPSDFSPDAKRLSERVGIFERLLTRKVRAEYLSQHGSEYALTEETIEDHARNHREEAVRHLVHNQMDVTEEAISNAARQLVMADYRKRHISLGDLDEKAFDRDYADQISEEVSERALHIAHQQLLAEEPLCAQDKAGLGYSISHVQNDPNYKVLYAGDEIAVTGNWAEAVIFAERHSQGLSLIDLRDPTKPLNEVAGTDQFSRRKDVYFAASGKSNDIFVGIGGKLIDPVVYGHFAISKDRGGRPGWYISHLPTGFSLAAHHGRFSREEDARNCVMELEKLTNWSVVRSEQSDWIKRPELTDIKRQAIDLVEKHLENSQAELARERKPAKQKDDVSFGGIAFKTAEISDDKEKALLEHLENALETGKEFRTAAELRAFCSDVLQAPLKASDLDAKKIEELAEVALLRVARKAITAFKPESSMSERMETLQNLQAQLPSLTKRTSKSSELQAYSTPLALAYMANAFLGAAPGDSVYDPAAGHGALLLATPPENRIANEFDPVRAKHLWANQVTTEDGVAFRPPAYRHLIANPPFGSDKSRQKPLFLTEDGAQQTTRQNAVETRQLDQLIVWNALARLPEDGNAVLLMPAPSPYRMSERSPYLARSLRNFYFALYGKYNVTSHTTLVGDLYRQQGAGWPVDLIVINGRGKSSLTHPAFADLKQISNFGELKELADHVMANHLDAASAFSTDGQLHSRRTPGSDDSGVAADQREFDGRDLSRSDQGQAGGDRQAVARDGAGDLSLAADRYDARGNNSASRLSGISAAGDLVPPRSPSTGNTGPSDRSGSRSDFSGDRTMSEAESLVAYVPLSGGKQQKALMPANLSAAFLKAHETFKDKHGNIDDFVQEKLGYKTRGELYKALSAQQIDAVGFAISQHESGGSFINGNVMGMGKGRVAAAMLVYASRHKMTPVFFTERPNLYPAMMRDLADIGYGHLRPLVTNDGLTGSKALPLPNGETLRTDTKARHDAELTKIRDQGHLGDDYDMVFTTWSQTSTVNGKDTLRRQVLRSLAPRAYLVRDEVHNVGGSEDLYRDPAAQENRAELARSLMYDAKGLTDSSGTYAKRPGLMDLFGRTDLRLAVQDPSQIGEIISRHGLPMQQMVATMLAESGQYLRLEKSMEGISYDFQPVTIDEKRFDQLADIIASIAEFDQQKNDLIKGPLGKKLIATGQAVVADAAVGEVGVNSINFSSILHNLADQALLAMSAETVAKDAIDVLKNGEKPFITLANTMGSFLADYSLSHELQPGDVIDANFGDLVRRYIERSRDISIGSPYGEREKRQLTDAELGPRLQAKYIEILKKIDQADWSNMPVSPIDYVKARLEKAGYSFGEFTGRADGIDYSEAPPRYYRRSAQDRSKAAAVQTEAGFNDGSIDVVLANESAASGISLHASEKVADQRPRVDMTWQAHREINTHVQLKGRVNREGQVVNPRYIHYVPNVPAAERPAAVLEAKLQSLNANTTARKTGLLKSGGINLLNDIGDRAAATVMENNPQIHYRFGLPLKATSSGRGLQTDGAARKITGRLIMLPVNDQRRIYNEIEREYRAEYQRAEAFGLLREEAQVLDLDARLLAKAKLDPSVKSTSPFGGAIFVNEMDVANLDRPYPWARIQATLNQGFGLEENGSFGELQAQGRDHARALREAMLERFAKYRAAAVKNASDRNRNQVAARLDGDRKRFETMVNNFPIGRTVALKTPDQKLIYGVVAGLKKRGSANNPLSPAAWAVKIYLADGAKTIDLRLNELALPGEKQDKSLYHLAKADEATVMVDGSLKTMPVHKAFDQLASNERETRLIATGNILAAADRFSDAEAIYFRDSQGEIQPGLLLTRGTNLQNTLETSPIAIKDKHQVATILDADIPVFATDNNLVITRIKDQNKKPVFEVRASRGRSNGGKYWLDRDIRNLAGDFVSVGSSMVATVKPEQLSDLLVLLDQKNISLIARQGLEEVRKITGVRLPEMKPVRKPLPTAGKQTAPRPNKTGGFVMPWETGSAAPAPFAKAMFSLGRPVSLIETPSGFEPVRHAGAPGKQSDGSRIHRILDVPEDVSVKDLLQRFHLNHVPGRHVHKFHQVYFSTGASNGLTLFSEEDVKAFPRHQQYDLWASRRGETPQGWIEADVPLLSPAGPVAYPGFISESAPGLAVVPFPRPGLRPGSYDLDNVRFVVLHRASGQALLPGKRFMYSGAGAAHAAQAMAREYDFDNLTSPDQMSAENRNLVTSVIETAYDGARSTDRDAWISANLAAGVGEAFQNSEVLWVSVEDATSPDLDMATESASASGVFYLHEDRDSALDAGFEDAIPVRVIPGKIADLTADPWSPEIQTISREFFDQNQDDLRLGLSTTLYERVDEYEEFDRRVAKGETADDVRENMVERELDKFDYQAFENAVRAQDYTSAGQYDGDLKDALMAWLAEGGYDSAKLWSPFEYDKTELSVFNVKHLEPAWDQLSASIEIALAERREAEQRHKQWEADRGEAEIERLRTWKASALEDFDIAVLQEQGFDPNNIHWLPVPNKEFPELDRAWKDDQPELYTRRTDAEAGKFAEAVPVYLRRGAGVDLTTSNEKSQEFVEQLRLIPGIDQSLLSQLPGGDVGTLIDFIDHQVRNQSLDWVQFSRDGQTVTRLADATDVRVAWDAITRKSLHRRSSDVFVGPALAAASKAAALEAPRLMLTGPDGRDQAMENAKSASIFLQAEEVRALAGQQSLIIFVEGDQLRIFDRDARRAHDIDPDLGLIEIADMAEIAMSSDVVETLAPKLAEKFDVVVARLDDQGQIIFENYTGDQKKTETLTAADAANATKLEERAKARRQQTQAFWSDKPLSDRYEDLLVAARNREVPALQDGDRYIISGKTARDLCDDIELLAKRLDSRDITWFTDEDIPELTAAIASKDRRLMLAQGLARSGWRQTRVAAAAETQDVDQVSRAAGVADVHTELKIKHQGRIVFVRDGDSYRTFGDDVENIARQDPLLTSKFEAVGDLKSIRIEANEIAYQANQMSLRGLKVTVADFDSDGQVSLRNFDPQTDIKTEPEIAQAAAGQNREKAMARETPASARLEADSELQNEIPIDVIINVRDQAKRENPAAVILIAHKGEYFLLDGDARLVARHFQPAQSRLSTTRDDQERLRVTTSLNETVVGRASDLMRNAGADLIILKQQGDEWSATSQAATRTDVPYDPVAQDVLKRRSFDTSRTFYVPGSHVTGQIAGTPLLDGYSVYRDETAAAMVTGSSVPVYLRNTGSTAKLTAQDLGTYSWSTKLKEIYERLSPQYGFTSVEELKAILLDGNLESWWLSKMAESGIAGDPKDLQRSLFSEFKRLGHDSVLMLDANGFERQVFFDGQALYPASAVSAAQMTQTTNVQTPVSGGAPNLTIRPGNAHPAASPSFIPNRSASFTVQATPETRQDVKSLLDNLTGHLNANGMTSDDRKRFIRENGLLNRPLDGRVNRYNEDILALNFGYMLYPAPNGTWLYASTTDFLNALGPGGSLYGRWAPELGDQIADYAGIYLSQLDATFEHDLGRLKDDIAELVEQVHPGIETHFVDRLFADGRVDGESDRQPVLGLYFSDTHSMTVSTDMSRGNPKVTAAHELYHSIAALLSKNEQTVIASAFPTEEKAAEAFAKWVTGAQGSPAIDPVTNFVARMNNLLKGRGFESWQNLFSQVKAGDISARTRVLDVSSNIAFEDAVKLVDAAGLPALAETVNQYGKRLKAKDLAVEALYRLMKMHLDDMQIMTAARNAGYHRVEDQANISTIPATRRAKIVTDLERHKRLTPVEVGTNDAALVRRPQQATSAQARASQSTTGAGPAISRRPDQPHVIRFSTGQKAKNNQNEQNNSKQIMSSKESSLRASFDDADYLRSGSFAVNNANRGGSMLPEPVIQIPQRNEINTMPRGQYDAIPGRAYALYLRPSDIDQLKVDGILPSKEPLMYDQVNRLFYIERTHPKFEELFDRFGHDEARSAWRADLERRDDQYLSTANRAVPHEKRVYLHIPLEDLRRARHMGAVHDATKNQYYVPQGAPRAKDLIDDFGEQNTANFKKVRAQRNEIAASSLARVAAANDTASQVAKFSLGREVGDSLLGDVGRSALVGGSLAGGIQAAKQVNAGDLALNAQTVQDLFANLGPADWEQLSFVGADPLATPADLWDRLGAETRQQIENFVALQHEGIDNVKDFFAASVDYARNLPDAASGLVTELTNSDAFSALQQASHTFGSAVRDGMAPFAHGAVDPSTFFGSDSFLEFTREARNSLSPTMFDQARVAFASLGDRAEHLVKPLTDALGLKATAALAAIGGVGGLAVVGNVALAGGGAAAMYAAGNYLTRRNERLKNWTTVAQDAPWMLSNKQFGQVAKRLYRVNSVQTPDGIMKSLIERKSGEIVISEVVSKGKKLSTRSLVDAAHATLVDGAERSGFPVPQNVLASVKEVRQKNAPDGFVKPKISSTLKDAATERARTWSKQVPMLYAPDNSAKALKVYGAQLDKGYTSTEQFAALLRTQSAQAAERDPERKALLKNGQELLEKFVEQKKDQTVEQVLRSSKSQNLPQSRGRRR</sequence>
<evidence type="ECO:0000256" key="2">
    <source>
        <dbReference type="SAM" id="Coils"/>
    </source>
</evidence>
<feature type="region of interest" description="Disordered" evidence="3">
    <location>
        <begin position="5339"/>
        <end position="5405"/>
    </location>
</feature>
<evidence type="ECO:0000259" key="6">
    <source>
        <dbReference type="Pfam" id="PF13872"/>
    </source>
</evidence>
<protein>
    <submittedName>
        <fullName evidence="7">Uncharacterized protein</fullName>
    </submittedName>
</protein>
<dbReference type="InterPro" id="IPR026937">
    <property type="entry name" value="SBNO_Helicase_C_dom"/>
</dbReference>
<dbReference type="PANTHER" id="PTHR12706">
    <property type="entry name" value="STRAWBERRY NOTCH-RELATED"/>
    <property type="match status" value="1"/>
</dbReference>
<dbReference type="Pfam" id="PF13871">
    <property type="entry name" value="Helicase_C_4"/>
    <property type="match status" value="1"/>
</dbReference>
<gene>
    <name evidence="7" type="ORF">COO20_21305</name>
</gene>
<dbReference type="EMBL" id="NWTK01000017">
    <property type="protein sequence ID" value="PKR50417.1"/>
    <property type="molecule type" value="Genomic_DNA"/>
</dbReference>
<feature type="coiled-coil region" evidence="2">
    <location>
        <begin position="4021"/>
        <end position="4048"/>
    </location>
</feature>
<evidence type="ECO:0000259" key="5">
    <source>
        <dbReference type="Pfam" id="PF13871"/>
    </source>
</evidence>
<evidence type="ECO:0000256" key="3">
    <source>
        <dbReference type="SAM" id="MobiDB-lite"/>
    </source>
</evidence>
<dbReference type="SUPFAM" id="SSF53335">
    <property type="entry name" value="S-adenosyl-L-methionine-dependent methyltransferases"/>
    <property type="match status" value="2"/>
</dbReference>
<dbReference type="GO" id="GO:0031490">
    <property type="term" value="F:chromatin DNA binding"/>
    <property type="evidence" value="ECO:0007669"/>
    <property type="project" value="TreeGrafter"/>
</dbReference>
<feature type="compositionally biased region" description="Basic and acidic residues" evidence="3">
    <location>
        <begin position="2366"/>
        <end position="2376"/>
    </location>
</feature>
<proteinExistence type="inferred from homology"/>
<feature type="compositionally biased region" description="Low complexity" evidence="3">
    <location>
        <begin position="5345"/>
        <end position="5362"/>
    </location>
</feature>
<feature type="region of interest" description="Disordered" evidence="3">
    <location>
        <begin position="2269"/>
        <end position="2319"/>
    </location>
</feature>
<evidence type="ECO:0000259" key="4">
    <source>
        <dbReference type="Pfam" id="PF02384"/>
    </source>
</evidence>
<feature type="compositionally biased region" description="Basic and acidic residues" evidence="3">
    <location>
        <begin position="2290"/>
        <end position="2301"/>
    </location>
</feature>
<dbReference type="Pfam" id="PF13872">
    <property type="entry name" value="AAA_34"/>
    <property type="match status" value="1"/>
</dbReference>
<accession>A0A2N3KIM0</accession>
<reference evidence="7 8" key="1">
    <citation type="submission" date="2017-09" db="EMBL/GenBank/DDBJ databases">
        <title>Biodiversity and function of Thalassospira species in the particle-attached aromatic-hydrocarbon-degrading consortia from the surface seawater of the South China Sea.</title>
        <authorList>
            <person name="Dong C."/>
            <person name="Liu R."/>
            <person name="Shao Z."/>
        </authorList>
    </citation>
    <scope>NUCLEOTIDE SEQUENCE [LARGE SCALE GENOMIC DNA]</scope>
    <source>
        <strain evidence="7 8">CSC1P2</strain>
    </source>
</reference>
<dbReference type="GO" id="GO:0006355">
    <property type="term" value="P:regulation of DNA-templated transcription"/>
    <property type="evidence" value="ECO:0007669"/>
    <property type="project" value="InterPro"/>
</dbReference>
<feature type="region of interest" description="Disordered" evidence="3">
    <location>
        <begin position="6084"/>
        <end position="6105"/>
    </location>
</feature>
<dbReference type="InterPro" id="IPR039187">
    <property type="entry name" value="SNO_AAA"/>
</dbReference>
<dbReference type="GO" id="GO:0042393">
    <property type="term" value="F:histone binding"/>
    <property type="evidence" value="ECO:0007669"/>
    <property type="project" value="TreeGrafter"/>
</dbReference>
<evidence type="ECO:0000313" key="8">
    <source>
        <dbReference type="Proteomes" id="UP000233597"/>
    </source>
</evidence>
<feature type="compositionally biased region" description="Low complexity" evidence="3">
    <location>
        <begin position="5384"/>
        <end position="5398"/>
    </location>
</feature>
<dbReference type="Proteomes" id="UP000233597">
    <property type="component" value="Unassembled WGS sequence"/>
</dbReference>
<dbReference type="Gene3D" id="3.40.50.150">
    <property type="entry name" value="Vaccinia Virus protein VP39"/>
    <property type="match status" value="2"/>
</dbReference>
<name>A0A2N3KIM0_9PROT</name>
<dbReference type="OrthoDB" id="9806213at2"/>
<dbReference type="GO" id="GO:0008170">
    <property type="term" value="F:N-methyltransferase activity"/>
    <property type="evidence" value="ECO:0007669"/>
    <property type="project" value="InterPro"/>
</dbReference>
<evidence type="ECO:0000256" key="1">
    <source>
        <dbReference type="ARBA" id="ARBA00006594"/>
    </source>
</evidence>
<feature type="domain" description="Strawberry notch AAA" evidence="6">
    <location>
        <begin position="2440"/>
        <end position="2714"/>
    </location>
</feature>
<comment type="caution">
    <text evidence="7">The sequence shown here is derived from an EMBL/GenBank/DDBJ whole genome shotgun (WGS) entry which is preliminary data.</text>
</comment>
<dbReference type="InterPro" id="IPR003356">
    <property type="entry name" value="DNA_methylase_A-5"/>
</dbReference>
<evidence type="ECO:0000313" key="7">
    <source>
        <dbReference type="EMBL" id="PKR50417.1"/>
    </source>
</evidence>
<dbReference type="RefSeq" id="WP_101270235.1">
    <property type="nucleotide sequence ID" value="NZ_NWTK01000017.1"/>
</dbReference>